<dbReference type="EMBL" id="CAKXZT010000149">
    <property type="protein sequence ID" value="CAH2406245.1"/>
    <property type="molecule type" value="Genomic_DNA"/>
</dbReference>
<name>A0ABM9EAN3_9HYPH</name>
<dbReference type="Proteomes" id="UP001153050">
    <property type="component" value="Unassembled WGS sequence"/>
</dbReference>
<reference evidence="1 2" key="1">
    <citation type="submission" date="2022-03" db="EMBL/GenBank/DDBJ databases">
        <authorList>
            <person name="Brunel B."/>
        </authorList>
    </citation>
    <scope>NUCLEOTIDE SEQUENCE [LARGE SCALE GENOMIC DNA]</scope>
    <source>
        <strain evidence="1">STM5069sample</strain>
    </source>
</reference>
<organism evidence="1 2">
    <name type="scientific">Mesorhizobium escarrei</name>
    <dbReference type="NCBI Taxonomy" id="666018"/>
    <lineage>
        <taxon>Bacteria</taxon>
        <taxon>Pseudomonadati</taxon>
        <taxon>Pseudomonadota</taxon>
        <taxon>Alphaproteobacteria</taxon>
        <taxon>Hyphomicrobiales</taxon>
        <taxon>Phyllobacteriaceae</taxon>
        <taxon>Mesorhizobium</taxon>
    </lineage>
</organism>
<comment type="caution">
    <text evidence="1">The sequence shown here is derived from an EMBL/GenBank/DDBJ whole genome shotgun (WGS) entry which is preliminary data.</text>
</comment>
<evidence type="ECO:0000313" key="2">
    <source>
        <dbReference type="Proteomes" id="UP001153050"/>
    </source>
</evidence>
<protein>
    <submittedName>
        <fullName evidence="1">Uncharacterized protein</fullName>
    </submittedName>
</protein>
<gene>
    <name evidence="1" type="ORF">MES5069_520024</name>
</gene>
<sequence>MKSRRVPTASDPGGNGVPRYIIGGMRQRLDPPADSFVAVARFAESAKIGPANEAQAGISSRQC</sequence>
<keyword evidence="2" id="KW-1185">Reference proteome</keyword>
<evidence type="ECO:0000313" key="1">
    <source>
        <dbReference type="EMBL" id="CAH2406245.1"/>
    </source>
</evidence>
<proteinExistence type="predicted"/>
<accession>A0ABM9EAN3</accession>